<evidence type="ECO:0000313" key="1">
    <source>
        <dbReference type="EMBL" id="AOU98752.1"/>
    </source>
</evidence>
<evidence type="ECO:0000313" key="2">
    <source>
        <dbReference type="Proteomes" id="UP000095401"/>
    </source>
</evidence>
<dbReference type="KEGG" id="aprs:BI364_12955"/>
<dbReference type="Proteomes" id="UP000095401">
    <property type="component" value="Chromosome"/>
</dbReference>
<reference evidence="2" key="1">
    <citation type="submission" date="2016-09" db="EMBL/GenBank/DDBJ databases">
        <title>Acidihalobacter prosperus F5.</title>
        <authorList>
            <person name="Khaleque H.N."/>
            <person name="Ramsay J.P."/>
            <person name="Kaksonen A.H."/>
            <person name="Boxall N.J."/>
            <person name="Watkin E.L.J."/>
        </authorList>
    </citation>
    <scope>NUCLEOTIDE SEQUENCE [LARGE SCALE GENOMIC DNA]</scope>
    <source>
        <strain evidence="2">F5</strain>
    </source>
</reference>
<name>A0A1D8IQL1_9GAMM</name>
<accession>A0A1D8IQL1</accession>
<proteinExistence type="predicted"/>
<dbReference type="InterPro" id="IPR021969">
    <property type="entry name" value="DUF3579"/>
</dbReference>
<protein>
    <recommendedName>
        <fullName evidence="3">DUF3579 domain-containing protein</fullName>
    </recommendedName>
</protein>
<dbReference type="Gene3D" id="3.30.70.2340">
    <property type="entry name" value="Uncharacterised protein PF12112 family, DUF3579"/>
    <property type="match status" value="1"/>
</dbReference>
<dbReference type="Pfam" id="PF12112">
    <property type="entry name" value="DUF3579"/>
    <property type="match status" value="1"/>
</dbReference>
<sequence length="113" mass="12603">MNDDAPFHGEAIISGYRAGTKFRPSAWPEMLCAAAAAYDARDRRLAYADYLRPVYTEKYGHCVEVDFEALKQASPGSYQLVLDFVKSNALELYTHHDVAIDYTTPHSPDQAAS</sequence>
<dbReference type="RefSeq" id="WP_070079109.1">
    <property type="nucleotide sequence ID" value="NZ_CP017415.1"/>
</dbReference>
<gene>
    <name evidence="1" type="ORF">BI364_12955</name>
</gene>
<dbReference type="EMBL" id="CP017415">
    <property type="protein sequence ID" value="AOU98752.1"/>
    <property type="molecule type" value="Genomic_DNA"/>
</dbReference>
<dbReference type="AlphaFoldDB" id="A0A1D8IQL1"/>
<keyword evidence="2" id="KW-1185">Reference proteome</keyword>
<evidence type="ECO:0008006" key="3">
    <source>
        <dbReference type="Google" id="ProtNLM"/>
    </source>
</evidence>
<organism evidence="1 2">
    <name type="scientific">Acidihalobacter yilgarnensis</name>
    <dbReference type="NCBI Taxonomy" id="2819280"/>
    <lineage>
        <taxon>Bacteria</taxon>
        <taxon>Pseudomonadati</taxon>
        <taxon>Pseudomonadota</taxon>
        <taxon>Gammaproteobacteria</taxon>
        <taxon>Chromatiales</taxon>
        <taxon>Ectothiorhodospiraceae</taxon>
        <taxon>Acidihalobacter</taxon>
    </lineage>
</organism>